<protein>
    <recommendedName>
        <fullName evidence="3">Phage tail protein</fullName>
    </recommendedName>
</protein>
<evidence type="ECO:0000313" key="2">
    <source>
        <dbReference type="Proteomes" id="UP000470302"/>
    </source>
</evidence>
<dbReference type="RefSeq" id="WP_161098468.1">
    <property type="nucleotide sequence ID" value="NZ_WWCW01000079.1"/>
</dbReference>
<gene>
    <name evidence="1" type="ORF">GTP91_20540</name>
</gene>
<evidence type="ECO:0000313" key="1">
    <source>
        <dbReference type="EMBL" id="MYM89553.1"/>
    </source>
</evidence>
<dbReference type="AlphaFoldDB" id="A0A845G4G0"/>
<proteinExistence type="predicted"/>
<organism evidence="1 2">
    <name type="scientific">Duganella vulcania</name>
    <dbReference type="NCBI Taxonomy" id="2692166"/>
    <lineage>
        <taxon>Bacteria</taxon>
        <taxon>Pseudomonadati</taxon>
        <taxon>Pseudomonadota</taxon>
        <taxon>Betaproteobacteria</taxon>
        <taxon>Burkholderiales</taxon>
        <taxon>Oxalobacteraceae</taxon>
        <taxon>Telluria group</taxon>
        <taxon>Duganella</taxon>
    </lineage>
</organism>
<comment type="caution">
    <text evidence="1">The sequence shown here is derived from an EMBL/GenBank/DDBJ whole genome shotgun (WGS) entry which is preliminary data.</text>
</comment>
<dbReference type="Proteomes" id="UP000470302">
    <property type="component" value="Unassembled WGS sequence"/>
</dbReference>
<reference evidence="1 2" key="1">
    <citation type="submission" date="2020-01" db="EMBL/GenBank/DDBJ databases">
        <title>Novel species isolated from a subtropical stream in China.</title>
        <authorList>
            <person name="Lu H."/>
        </authorList>
    </citation>
    <scope>NUCLEOTIDE SEQUENCE [LARGE SCALE GENOMIC DNA]</scope>
    <source>
        <strain evidence="1 2">FT82W</strain>
    </source>
</reference>
<dbReference type="EMBL" id="WWCW01000079">
    <property type="protein sequence ID" value="MYM89553.1"/>
    <property type="molecule type" value="Genomic_DNA"/>
</dbReference>
<name>A0A845G4G0_9BURK</name>
<evidence type="ECO:0008006" key="3">
    <source>
        <dbReference type="Google" id="ProtNLM"/>
    </source>
</evidence>
<accession>A0A845G4G0</accession>
<sequence length="279" mass="28200">MDRATVYNGEELIETDILNGNKFAMIGLAKLAQAVLGTAPVLQGLACTPGTGLTAAIAAGQVYQMAAVDATPYSSLGADARQVLKQGILADPIAVPVPAPGTAGKSINYLVQVQFQEVDTGALVLPFYNASNPAIPYSGPGGLGTSSMTIRSGKCAVQVKAGAMANTGSQVTPAADVGWIGAYSVQVDYGMSGVPAQNIVPVPGAPFLTLALPQAAPLNSPAFTGVPTVPTPAPGDSSQKVVNSAFVSAAVSSSASSLLTTISNNSKGQYSDMYFYGQL</sequence>